<dbReference type="SUPFAM" id="SSF47413">
    <property type="entry name" value="lambda repressor-like DNA-binding domains"/>
    <property type="match status" value="1"/>
</dbReference>
<dbReference type="GO" id="GO:0003677">
    <property type="term" value="F:DNA binding"/>
    <property type="evidence" value="ECO:0007669"/>
    <property type="project" value="InterPro"/>
</dbReference>
<dbReference type="Proteomes" id="UP000282574">
    <property type="component" value="Unassembled WGS sequence"/>
</dbReference>
<evidence type="ECO:0000313" key="3">
    <source>
        <dbReference type="Proteomes" id="UP000282574"/>
    </source>
</evidence>
<keyword evidence="3" id="KW-1185">Reference proteome</keyword>
<protein>
    <recommendedName>
        <fullName evidence="1">HTH cro/C1-type domain-containing protein</fullName>
    </recommendedName>
</protein>
<dbReference type="Gene3D" id="1.10.260.40">
    <property type="entry name" value="lambda repressor-like DNA-binding domains"/>
    <property type="match status" value="1"/>
</dbReference>
<gene>
    <name evidence="2" type="ORF">DSM107010_40700</name>
</gene>
<organism evidence="2 3">
    <name type="scientific">Chroococcidiopsis cubana SAG 39.79</name>
    <dbReference type="NCBI Taxonomy" id="388085"/>
    <lineage>
        <taxon>Bacteria</taxon>
        <taxon>Bacillati</taxon>
        <taxon>Cyanobacteriota</taxon>
        <taxon>Cyanophyceae</taxon>
        <taxon>Chroococcidiopsidales</taxon>
        <taxon>Chroococcidiopsidaceae</taxon>
        <taxon>Chroococcidiopsis</taxon>
    </lineage>
</organism>
<feature type="domain" description="HTH cro/C1-type" evidence="1">
    <location>
        <begin position="7"/>
        <end position="62"/>
    </location>
</feature>
<dbReference type="InterPro" id="IPR010982">
    <property type="entry name" value="Lambda_DNA-bd_dom_sf"/>
</dbReference>
<dbReference type="PROSITE" id="PS50943">
    <property type="entry name" value="HTH_CROC1"/>
    <property type="match status" value="1"/>
</dbReference>
<name>A0AB37UGF0_9CYAN</name>
<dbReference type="InterPro" id="IPR001387">
    <property type="entry name" value="Cro/C1-type_HTH"/>
</dbReference>
<dbReference type="EMBL" id="RSCK01000039">
    <property type="protein sequence ID" value="RUT10617.1"/>
    <property type="molecule type" value="Genomic_DNA"/>
</dbReference>
<dbReference type="Pfam" id="PF13443">
    <property type="entry name" value="HTH_26"/>
    <property type="match status" value="1"/>
</dbReference>
<accession>A0AB37UGF0</accession>
<dbReference type="CDD" id="cd00093">
    <property type="entry name" value="HTH_XRE"/>
    <property type="match status" value="1"/>
</dbReference>
<evidence type="ECO:0000259" key="1">
    <source>
        <dbReference type="PROSITE" id="PS50943"/>
    </source>
</evidence>
<dbReference type="AlphaFoldDB" id="A0AB37UGF0"/>
<proteinExistence type="predicted"/>
<comment type="caution">
    <text evidence="2">The sequence shown here is derived from an EMBL/GenBank/DDBJ whole genome shotgun (WGS) entry which is preliminary data.</text>
</comment>
<sequence length="77" mass="8730">MPLKNQIKAFVDSKGITRYQFCKATGLSQNTVYRLYKDPNYIPGSEALLKICEAYSIQPGVLIKYLPKEDDSNQEAI</sequence>
<evidence type="ECO:0000313" key="2">
    <source>
        <dbReference type="EMBL" id="RUT10617.1"/>
    </source>
</evidence>
<reference evidence="2 3" key="1">
    <citation type="journal article" date="2019" name="Genome Biol. Evol.">
        <title>Day and night: Metabolic profiles and evolutionary relationships of six axenic non-marine cyanobacteria.</title>
        <authorList>
            <person name="Will S.E."/>
            <person name="Henke P."/>
            <person name="Boedeker C."/>
            <person name="Huang S."/>
            <person name="Brinkmann H."/>
            <person name="Rohde M."/>
            <person name="Jarek M."/>
            <person name="Friedl T."/>
            <person name="Seufert S."/>
            <person name="Schumacher M."/>
            <person name="Overmann J."/>
            <person name="Neumann-Schaal M."/>
            <person name="Petersen J."/>
        </authorList>
    </citation>
    <scope>NUCLEOTIDE SEQUENCE [LARGE SCALE GENOMIC DNA]</scope>
    <source>
        <strain evidence="2 3">SAG 39.79</strain>
    </source>
</reference>